<evidence type="ECO:0000256" key="4">
    <source>
        <dbReference type="ARBA" id="ARBA00022840"/>
    </source>
</evidence>
<keyword evidence="1" id="KW-0547">Nucleotide-binding</keyword>
<dbReference type="Gene3D" id="3.40.50.300">
    <property type="entry name" value="P-loop containing nucleotide triphosphate hydrolases"/>
    <property type="match status" value="1"/>
</dbReference>
<keyword evidence="8" id="KW-1185">Reference proteome</keyword>
<accession>A0ABP5XGV8</accession>
<evidence type="ECO:0000313" key="8">
    <source>
        <dbReference type="Proteomes" id="UP001501638"/>
    </source>
</evidence>
<organism evidence="7 8">
    <name type="scientific">Streptomyces macrosporus</name>
    <dbReference type="NCBI Taxonomy" id="44032"/>
    <lineage>
        <taxon>Bacteria</taxon>
        <taxon>Bacillati</taxon>
        <taxon>Actinomycetota</taxon>
        <taxon>Actinomycetes</taxon>
        <taxon>Kitasatosporales</taxon>
        <taxon>Streptomycetaceae</taxon>
        <taxon>Streptomyces</taxon>
    </lineage>
</organism>
<evidence type="ECO:0000256" key="2">
    <source>
        <dbReference type="ARBA" id="ARBA00022801"/>
    </source>
</evidence>
<dbReference type="InterPro" id="IPR027417">
    <property type="entry name" value="P-loop_NTPase"/>
</dbReference>
<reference evidence="8" key="1">
    <citation type="journal article" date="2019" name="Int. J. Syst. Evol. Microbiol.">
        <title>The Global Catalogue of Microorganisms (GCM) 10K type strain sequencing project: providing services to taxonomists for standard genome sequencing and annotation.</title>
        <authorList>
            <consortium name="The Broad Institute Genomics Platform"/>
            <consortium name="The Broad Institute Genome Sequencing Center for Infectious Disease"/>
            <person name="Wu L."/>
            <person name="Ma J."/>
        </authorList>
    </citation>
    <scope>NUCLEOTIDE SEQUENCE [LARGE SCALE GENOMIC DNA]</scope>
    <source>
        <strain evidence="8">JCM 6305</strain>
    </source>
</reference>
<feature type="domain" description="UvrD-like helicase ATP-binding" evidence="6">
    <location>
        <begin position="10"/>
        <end position="101"/>
    </location>
</feature>
<gene>
    <name evidence="7" type="ORF">GCM10010405_44130</name>
</gene>
<evidence type="ECO:0000256" key="1">
    <source>
        <dbReference type="ARBA" id="ARBA00022741"/>
    </source>
</evidence>
<dbReference type="RefSeq" id="WP_344326196.1">
    <property type="nucleotide sequence ID" value="NZ_BAAASZ010000030.1"/>
</dbReference>
<keyword evidence="3" id="KW-0347">Helicase</keyword>
<keyword evidence="2" id="KW-0378">Hydrolase</keyword>
<dbReference type="SUPFAM" id="SSF52540">
    <property type="entry name" value="P-loop containing nucleoside triphosphate hydrolases"/>
    <property type="match status" value="1"/>
</dbReference>
<feature type="compositionally biased region" description="Pro residues" evidence="5">
    <location>
        <begin position="157"/>
        <end position="168"/>
    </location>
</feature>
<name>A0ABP5XGV8_9ACTN</name>
<comment type="caution">
    <text evidence="7">The sequence shown here is derived from an EMBL/GenBank/DDBJ whole genome shotgun (WGS) entry which is preliminary data.</text>
</comment>
<feature type="region of interest" description="Disordered" evidence="5">
    <location>
        <begin position="135"/>
        <end position="168"/>
    </location>
</feature>
<dbReference type="EMBL" id="BAAASZ010000030">
    <property type="protein sequence ID" value="GAA2455268.1"/>
    <property type="molecule type" value="Genomic_DNA"/>
</dbReference>
<evidence type="ECO:0000259" key="6">
    <source>
        <dbReference type="Pfam" id="PF00580"/>
    </source>
</evidence>
<keyword evidence="4" id="KW-0067">ATP-binding</keyword>
<feature type="compositionally biased region" description="Low complexity" evidence="5">
    <location>
        <begin position="146"/>
        <end position="156"/>
    </location>
</feature>
<evidence type="ECO:0000256" key="3">
    <source>
        <dbReference type="ARBA" id="ARBA00022806"/>
    </source>
</evidence>
<dbReference type="Proteomes" id="UP001501638">
    <property type="component" value="Unassembled WGS sequence"/>
</dbReference>
<evidence type="ECO:0000256" key="5">
    <source>
        <dbReference type="SAM" id="MobiDB-lite"/>
    </source>
</evidence>
<evidence type="ECO:0000313" key="7">
    <source>
        <dbReference type="EMBL" id="GAA2455268.1"/>
    </source>
</evidence>
<proteinExistence type="predicted"/>
<dbReference type="InterPro" id="IPR014016">
    <property type="entry name" value="UvrD-like_ATP-bd"/>
</dbReference>
<dbReference type="Pfam" id="PF00580">
    <property type="entry name" value="UvrD-helicase"/>
    <property type="match status" value="1"/>
</dbReference>
<protein>
    <recommendedName>
        <fullName evidence="6">UvrD-like helicase ATP-binding domain-containing protein</fullName>
    </recommendedName>
</protein>
<sequence length="168" mass="17972">MTGTGTDGDLTREQLIAAGTPQRRLRIEGAPGSGKTTVAAQRFGIQRFRSGNDQRAVIAVSLTRSATAELRGRVLSHRGPAALARPHRIVTLDTLVCDRLTHLLHTGHMHWPAGHRSLTMIDHWQVLLWTPTGSDGNPFPPSTATRSSPSCAGPAASPGPPRQPSTKL</sequence>